<dbReference type="STRING" id="760142.Hipma_0249"/>
<dbReference type="Proteomes" id="UP000008139">
    <property type="component" value="Chromosome"/>
</dbReference>
<reference evidence="3 4" key="1">
    <citation type="journal article" date="2011" name="Stand. Genomic Sci.">
        <title>Complete genome sequence of the thermophilic sulfur-reducer Hippea maritima type strain (MH(2)).</title>
        <authorList>
            <person name="Huntemann M."/>
            <person name="Lu M."/>
            <person name="Nolan M."/>
            <person name="Lapidus A."/>
            <person name="Lucas S."/>
            <person name="Hammon N."/>
            <person name="Deshpande S."/>
            <person name="Cheng J.F."/>
            <person name="Tapia R."/>
            <person name="Han C."/>
            <person name="Goodwin L."/>
            <person name="Pitluck S."/>
            <person name="Liolios K."/>
            <person name="Pagani I."/>
            <person name="Ivanova N."/>
            <person name="Ovchinikova G."/>
            <person name="Pati A."/>
            <person name="Chen A."/>
            <person name="Palaniappan K."/>
            <person name="Land M."/>
            <person name="Hauser L."/>
            <person name="Jeffries C.D."/>
            <person name="Detter J.C."/>
            <person name="Brambilla E.M."/>
            <person name="Rohde M."/>
            <person name="Spring S."/>
            <person name="Goker M."/>
            <person name="Woyke T."/>
            <person name="Bristow J."/>
            <person name="Eisen J.A."/>
            <person name="Markowitz V."/>
            <person name="Hugenholtz P."/>
            <person name="Kyrpides N.C."/>
            <person name="Klenk H.P."/>
            <person name="Mavromatis K."/>
        </authorList>
    </citation>
    <scope>NUCLEOTIDE SEQUENCE [LARGE SCALE GENOMIC DNA]</scope>
    <source>
        <strain evidence="4">ATCC 700847 / DSM 10411 / MH2</strain>
    </source>
</reference>
<dbReference type="OrthoDB" id="9805147at2"/>
<dbReference type="eggNOG" id="COG2805">
    <property type="taxonomic scope" value="Bacteria"/>
</dbReference>
<dbReference type="NCBIfam" id="TIGR01420">
    <property type="entry name" value="pilT_fam"/>
    <property type="match status" value="1"/>
</dbReference>
<dbReference type="Gene3D" id="3.40.50.300">
    <property type="entry name" value="P-loop containing nucleotide triphosphate hydrolases"/>
    <property type="match status" value="1"/>
</dbReference>
<dbReference type="InterPro" id="IPR006321">
    <property type="entry name" value="PilT/PilU"/>
</dbReference>
<dbReference type="SMART" id="SM00382">
    <property type="entry name" value="AAA"/>
    <property type="match status" value="1"/>
</dbReference>
<dbReference type="InParanoid" id="F2LXP0"/>
<evidence type="ECO:0000313" key="3">
    <source>
        <dbReference type="EMBL" id="AEA33226.1"/>
    </source>
</evidence>
<dbReference type="Pfam" id="PF00437">
    <property type="entry name" value="T2SSE"/>
    <property type="match status" value="1"/>
</dbReference>
<dbReference type="FunCoup" id="F2LXP0">
    <property type="interactions" value="343"/>
</dbReference>
<dbReference type="RefSeq" id="WP_013681270.1">
    <property type="nucleotide sequence ID" value="NC_015318.1"/>
</dbReference>
<evidence type="ECO:0000256" key="1">
    <source>
        <dbReference type="ARBA" id="ARBA00006611"/>
    </source>
</evidence>
<dbReference type="GO" id="GO:0016887">
    <property type="term" value="F:ATP hydrolysis activity"/>
    <property type="evidence" value="ECO:0007669"/>
    <property type="project" value="InterPro"/>
</dbReference>
<evidence type="ECO:0000313" key="4">
    <source>
        <dbReference type="Proteomes" id="UP000008139"/>
    </source>
</evidence>
<dbReference type="InterPro" id="IPR003593">
    <property type="entry name" value="AAA+_ATPase"/>
</dbReference>
<dbReference type="InterPro" id="IPR027417">
    <property type="entry name" value="P-loop_NTPase"/>
</dbReference>
<dbReference type="InterPro" id="IPR001482">
    <property type="entry name" value="T2SS/T4SS_dom"/>
</dbReference>
<dbReference type="SUPFAM" id="SSF52540">
    <property type="entry name" value="P-loop containing nucleoside triphosphate hydrolases"/>
    <property type="match status" value="1"/>
</dbReference>
<reference evidence="4" key="2">
    <citation type="submission" date="2011-03" db="EMBL/GenBank/DDBJ databases">
        <title>The complete genome of Hippea maritima DSM 10411.</title>
        <authorList>
            <consortium name="US DOE Joint Genome Institute (JGI-PGF)"/>
            <person name="Lucas S."/>
            <person name="Copeland A."/>
            <person name="Lapidus A."/>
            <person name="Bruce D."/>
            <person name="Goodwin L."/>
            <person name="Pitluck S."/>
            <person name="Peters L."/>
            <person name="Kyrpides N."/>
            <person name="Mavromatis K."/>
            <person name="Pagani I."/>
            <person name="Ivanova N."/>
            <person name="Mikhailova N."/>
            <person name="Lu M."/>
            <person name="Detter J.C."/>
            <person name="Tapia R."/>
            <person name="Han C."/>
            <person name="Land M."/>
            <person name="Hauser L."/>
            <person name="Markowitz V."/>
            <person name="Cheng J.-F."/>
            <person name="Hugenholtz P."/>
            <person name="Woyke T."/>
            <person name="Wu D."/>
            <person name="Spring S."/>
            <person name="Schroeder M."/>
            <person name="Brambilla E."/>
            <person name="Klenk H.-P."/>
            <person name="Eisen J.A."/>
        </authorList>
    </citation>
    <scope>NUCLEOTIDE SEQUENCE [LARGE SCALE GENOMIC DNA]</scope>
    <source>
        <strain evidence="4">ATCC 700847 / DSM 10411 / MH2</strain>
    </source>
</reference>
<dbReference type="AlphaFoldDB" id="F2LXP0"/>
<accession>F2LXP0</accession>
<comment type="similarity">
    <text evidence="1">Belongs to the GSP E family.</text>
</comment>
<sequence>MRVDDILKKGTLKGASDIHIKVGSKPFFRINGEMIRDDEDEPLSEADFNEFLSNEKVDDFLVEKFKKERQVDIGYGLSGVGRFRVNMLYQRGTPAAIFRFIPFDIPDLDSLNLPKVIETIALKPRGLVLVTGVTGSGKSTTLASMVDIINKKRKKNIITIEDPIEYLHKDINSSIIQRQVGYDVLTFADGLRGALREDPDVILVGEMRDRETISTALEAVETGHLVMSTLHTKDATETINRIIAAFPLNEQRQVRLQLSATIEAVISQRLLKRKDGNGMVPAVEIMIASELVRDAILDAEKIHNIKRSIEINREIYGTQSFDQSLMELYKNGLVSFEEAKEYSSNPNDFALKVRGIG</sequence>
<dbReference type="HOGENOM" id="CLU_013446_4_0_7"/>
<protein>
    <submittedName>
        <fullName evidence="3">Twitching motility protein</fullName>
    </submittedName>
</protein>
<dbReference type="PANTHER" id="PTHR30486:SF12">
    <property type="entry name" value="TYPE IV PILUS ATPASE PILU"/>
    <property type="match status" value="1"/>
</dbReference>
<feature type="domain" description="Bacterial type II secretion system protein E" evidence="2">
    <location>
        <begin position="195"/>
        <end position="209"/>
    </location>
</feature>
<name>F2LXP0_HIPMA</name>
<dbReference type="InterPro" id="IPR050921">
    <property type="entry name" value="T4SS_GSP_E_ATPase"/>
</dbReference>
<gene>
    <name evidence="3" type="ordered locus">Hipma_0249</name>
</gene>
<dbReference type="CDD" id="cd01131">
    <property type="entry name" value="PilT"/>
    <property type="match status" value="1"/>
</dbReference>
<dbReference type="Gene3D" id="3.30.450.90">
    <property type="match status" value="1"/>
</dbReference>
<organism evidence="3 4">
    <name type="scientific">Hippea maritima (strain ATCC 700847 / DSM 10411 / MH2)</name>
    <dbReference type="NCBI Taxonomy" id="760142"/>
    <lineage>
        <taxon>Bacteria</taxon>
        <taxon>Pseudomonadati</taxon>
        <taxon>Campylobacterota</taxon>
        <taxon>Desulfurellia</taxon>
        <taxon>Desulfurellales</taxon>
        <taxon>Hippeaceae</taxon>
        <taxon>Hippea</taxon>
    </lineage>
</organism>
<dbReference type="GO" id="GO:0005524">
    <property type="term" value="F:ATP binding"/>
    <property type="evidence" value="ECO:0007669"/>
    <property type="project" value="InterPro"/>
</dbReference>
<dbReference type="EMBL" id="CP002606">
    <property type="protein sequence ID" value="AEA33226.1"/>
    <property type="molecule type" value="Genomic_DNA"/>
</dbReference>
<keyword evidence="4" id="KW-1185">Reference proteome</keyword>
<evidence type="ECO:0000259" key="2">
    <source>
        <dbReference type="PROSITE" id="PS00662"/>
    </source>
</evidence>
<dbReference type="PANTHER" id="PTHR30486">
    <property type="entry name" value="TWITCHING MOTILITY PROTEIN PILT"/>
    <property type="match status" value="1"/>
</dbReference>
<dbReference type="PROSITE" id="PS00662">
    <property type="entry name" value="T2SP_E"/>
    <property type="match status" value="1"/>
</dbReference>
<dbReference type="KEGG" id="hmr:Hipma_0249"/>
<proteinExistence type="inferred from homology"/>